<reference evidence="2" key="1">
    <citation type="submission" date="2021-12" db="EMBL/GenBank/DDBJ databases">
        <title>Comparative genomics, transcriptomics and evolutionary studies reveal genomic signatures of adaptation to plant cell wall in hemibiotrophic fungi.</title>
        <authorList>
            <consortium name="DOE Joint Genome Institute"/>
            <person name="Baroncelli R."/>
            <person name="Diaz J.F."/>
            <person name="Benocci T."/>
            <person name="Peng M."/>
            <person name="Battaglia E."/>
            <person name="Haridas S."/>
            <person name="Andreopoulos W."/>
            <person name="Labutti K."/>
            <person name="Pangilinan J."/>
            <person name="Floch G.L."/>
            <person name="Makela M.R."/>
            <person name="Henrissat B."/>
            <person name="Grigoriev I.V."/>
            <person name="Crouch J.A."/>
            <person name="De Vries R.P."/>
            <person name="Sukno S.A."/>
            <person name="Thon M.R."/>
        </authorList>
    </citation>
    <scope>NUCLEOTIDE SEQUENCE</scope>
    <source>
        <strain evidence="2">CBS 112980</strain>
    </source>
</reference>
<keyword evidence="3" id="KW-1185">Reference proteome</keyword>
<evidence type="ECO:0000313" key="2">
    <source>
        <dbReference type="EMBL" id="KAK1724724.1"/>
    </source>
</evidence>
<protein>
    <submittedName>
        <fullName evidence="2">Uncharacterized protein</fullName>
    </submittedName>
</protein>
<proteinExistence type="predicted"/>
<comment type="caution">
    <text evidence="2">The sequence shown here is derived from an EMBL/GenBank/DDBJ whole genome shotgun (WGS) entry which is preliminary data.</text>
</comment>
<organism evidence="2 3">
    <name type="scientific">Glomerella acutata</name>
    <name type="common">Colletotrichum acutatum</name>
    <dbReference type="NCBI Taxonomy" id="27357"/>
    <lineage>
        <taxon>Eukaryota</taxon>
        <taxon>Fungi</taxon>
        <taxon>Dikarya</taxon>
        <taxon>Ascomycota</taxon>
        <taxon>Pezizomycotina</taxon>
        <taxon>Sordariomycetes</taxon>
        <taxon>Hypocreomycetidae</taxon>
        <taxon>Glomerellales</taxon>
        <taxon>Glomerellaceae</taxon>
        <taxon>Colletotrichum</taxon>
        <taxon>Colletotrichum acutatum species complex</taxon>
    </lineage>
</organism>
<accession>A0AAD8XEF0</accession>
<evidence type="ECO:0000313" key="3">
    <source>
        <dbReference type="Proteomes" id="UP001244207"/>
    </source>
</evidence>
<dbReference type="EMBL" id="JAHMHS010000048">
    <property type="protein sequence ID" value="KAK1724724.1"/>
    <property type="molecule type" value="Genomic_DNA"/>
</dbReference>
<dbReference type="GeneID" id="85392184"/>
<dbReference type="AlphaFoldDB" id="A0AAD8XEF0"/>
<name>A0AAD8XEF0_GLOAC</name>
<sequence>MNSTTHLTYLALVRIGNPDSHISLWPLHVRSSTDIRQPATSRPRQITFTMEDAVTHHHDLSQTSCTILPSRKGRDASVPPGRAVHSLPSRETTHQPLNQQPEPFELNLKFTAQSAPSRSTHNPPELNRGHDRLTHPLAKRCFQKKKKKSLHLGHSPDSFIRCCSIRSTMASAFVFSDVRNSHVQDIHQHYATRFLDLRGIVCYHMLS</sequence>
<dbReference type="RefSeq" id="XP_060364779.1">
    <property type="nucleotide sequence ID" value="XM_060508285.1"/>
</dbReference>
<evidence type="ECO:0000256" key="1">
    <source>
        <dbReference type="SAM" id="MobiDB-lite"/>
    </source>
</evidence>
<gene>
    <name evidence="2" type="ORF">BDZ83DRAFT_621729</name>
</gene>
<dbReference type="Proteomes" id="UP001244207">
    <property type="component" value="Unassembled WGS sequence"/>
</dbReference>
<feature type="region of interest" description="Disordered" evidence="1">
    <location>
        <begin position="69"/>
        <end position="99"/>
    </location>
</feature>